<proteinExistence type="predicted"/>
<reference evidence="3" key="1">
    <citation type="journal article" date="2014" name="Nucleic Acids Res.">
        <title>The evolutionary dynamics of variant antigen genes in Babesia reveal a history of genomic innovation underlying host-parasite interaction.</title>
        <authorList>
            <person name="Jackson A.P."/>
            <person name="Otto T.D."/>
            <person name="Darby A."/>
            <person name="Ramaprasad A."/>
            <person name="Xia D."/>
            <person name="Echaide I.E."/>
            <person name="Farber M."/>
            <person name="Gahlot S."/>
            <person name="Gamble J."/>
            <person name="Gupta D."/>
            <person name="Gupta Y."/>
            <person name="Jackson L."/>
            <person name="Malandrin L."/>
            <person name="Malas T.B."/>
            <person name="Moussa E."/>
            <person name="Nair M."/>
            <person name="Reid A.J."/>
            <person name="Sanders M."/>
            <person name="Sharma J."/>
            <person name="Tracey A."/>
            <person name="Quail M.A."/>
            <person name="Weir W."/>
            <person name="Wastling J.M."/>
            <person name="Hall N."/>
            <person name="Willadsen P."/>
            <person name="Lingelbach K."/>
            <person name="Shiels B."/>
            <person name="Tait A."/>
            <person name="Berriman M."/>
            <person name="Allred D.R."/>
            <person name="Pain A."/>
        </authorList>
    </citation>
    <scope>NUCLEOTIDE SEQUENCE [LARGE SCALE GENOMIC DNA]</scope>
    <source>
        <strain evidence="3">Bond</strain>
    </source>
</reference>
<dbReference type="GeneID" id="24565138"/>
<dbReference type="Proteomes" id="UP000033188">
    <property type="component" value="Chromosome 3"/>
</dbReference>
<gene>
    <name evidence="2" type="ORF">BBBOND_0305000</name>
</gene>
<dbReference type="VEuPathDB" id="PiroplasmaDB:BBBOND_0305000"/>
<evidence type="ECO:0000313" key="3">
    <source>
        <dbReference type="Proteomes" id="UP000033188"/>
    </source>
</evidence>
<dbReference type="RefSeq" id="XP_012768783.1">
    <property type="nucleotide sequence ID" value="XM_012913329.1"/>
</dbReference>
<evidence type="ECO:0000256" key="1">
    <source>
        <dbReference type="SAM" id="MobiDB-lite"/>
    </source>
</evidence>
<dbReference type="KEGG" id="bbig:BBBOND_0305000"/>
<accession>A0A061D9C7</accession>
<dbReference type="AlphaFoldDB" id="A0A061D9C7"/>
<evidence type="ECO:0000313" key="2">
    <source>
        <dbReference type="EMBL" id="CDR96597.1"/>
    </source>
</evidence>
<keyword evidence="3" id="KW-1185">Reference proteome</keyword>
<organism evidence="2 3">
    <name type="scientific">Babesia bigemina</name>
    <dbReference type="NCBI Taxonomy" id="5866"/>
    <lineage>
        <taxon>Eukaryota</taxon>
        <taxon>Sar</taxon>
        <taxon>Alveolata</taxon>
        <taxon>Apicomplexa</taxon>
        <taxon>Aconoidasida</taxon>
        <taxon>Piroplasmida</taxon>
        <taxon>Babesiidae</taxon>
        <taxon>Babesia</taxon>
    </lineage>
</organism>
<dbReference type="OrthoDB" id="365695at2759"/>
<name>A0A061D9C7_BABBI</name>
<sequence length="819" mass="92342">MDPPDLAAALDCAVRDLDLLEESLCDLAVALGSSAETPQGSHHRHLQMGAGIMGFQGKTGSRRLRHFRKTFAQVEVPAPAFLRVLHLHLKRGAALLKRCPAYLDQDASAQAENRSSDNRPKGERPIVTSLEDVSGLPRESLLDIVEGRNVPIGAGLLERLPDSSRFASHNVELFCRCYMDAVLDLYHGVLKRVSTFDIFDCIRLRCFFVNMEHILASNGVRHTRLRNEIIWIVLQLMRFALQDAWWIRTDTEWLRTKLPFVCHGKAEAAPGEARLYELRDALNRVSTVSGQHCTLDVRIFRDISRLFGLPQGAGDMWEQLMGGVEEPSEQPDDYIMFKKVVGESKNTWVDVIVAAIVAVANTVLFECFVRQIEALPAPNTITGAASRLEMLNGLVELLHETDFGYTAWAVDLLGPRADPGLLTAFRIHGELLLKGDSTPNGPPLKRLDWGEGILVYVGTLKRINHIFHKEVVAFVDRIAAPVLEVMGKRGGKKLWWELLYSEDKLLVGPGGEVGDVVRGCNKRIRDALCAELFARIIAKFGQAVASGMFNSEQTVFNALALWDSFCSLNLGKADVHNNNYHINKLFEMVEKIKMGNVVSPTEPMECLDDFWAPLLSSERSVTGRRYPPIDLSHYIHREMEGRVGPDNYVWVGGTLRKRLAIFGNVLLMFRDDSALQPIGMVDMADVVAVNSLDDEDNADKQQYMSDTDADLYSCGTTDSEPSEVENEHANFDMTVLHWGWRLRIKVGGSDALMQREVQYIGVERSRVIDLEFMGPEHRERWLRSLKLIHTHQAYRKPLWWPMHSAFFTDRYQNFSSHVK</sequence>
<dbReference type="OMA" id="ALKDAWW"/>
<dbReference type="EMBL" id="LK391709">
    <property type="protein sequence ID" value="CDR96597.1"/>
    <property type="molecule type" value="Genomic_DNA"/>
</dbReference>
<feature type="region of interest" description="Disordered" evidence="1">
    <location>
        <begin position="108"/>
        <end position="127"/>
    </location>
</feature>
<protein>
    <submittedName>
        <fullName evidence="2">Uncharacterized protein</fullName>
    </submittedName>
</protein>
<feature type="compositionally biased region" description="Basic and acidic residues" evidence="1">
    <location>
        <begin position="114"/>
        <end position="124"/>
    </location>
</feature>